<dbReference type="InterPro" id="IPR037185">
    <property type="entry name" value="EmrE-like"/>
</dbReference>
<sequence>MFTLTLAPILIHEKIVPRQVLAVLLAVCGVFFIAHPTWLFGASAGGYEAMGNVDAQLPRWLAIIVCLCGSFCSAMVFITVSNIGRRAHWAQLVFAFAIIGTCVATIPLISQLAPLRWPRGVVPYIVIVSVGCCALVGQSTFNYGMQLCQSAVTSSLVRQSDLIFAFIYQALFLNHPLTWYVIVGGCCVLGGALTDAIPKVVKELPAPPMEIMSLMSLNTAKLLAILAAVLVALAGLWAAKEIGKIKKPLLFSVSQAFTAGVLFAAGLCHMLPDAVGDLIEAYVDYQPQFGALLACTSAAVAFLLLLSIEEIVSALLPASTAVPHSDAACVTYKAQFSILPRKELVGPHGCCEGDDPDSCCEAIDNRNAQEKDGLVDPLLPRYHNECCPVHEHDHVHHHSHSINQADIEQIDSVHHRDVETGDSKLAAEGPKEAIKHILGHHHHHHPYHVQLKHTPQKAGPCAEIGAITLFIALSFHSVMEGLGIGSATHSWEVVPVLTAILAHKALAAFALGCSLVESAISERRYIVLSLIFAAGTPIGALFGDIGVSSGGSMHTAAVFSAVCKALASGTFLQVSSMEIIPQVFASAEGRFSKLTAVLIHADISMSNSRSPFLTDSSLPCTTRKSDSSPMGAELDEKEPSDRALGEAVAGSIAAKYAVARDAMEKLYRNVSAPIRELDLLALAESKLSIPTGPDANAGKDSRATRFECLRPDGSIRIIDSSEFKTTILVNSDLDDQEKITMGSAIRLPSLGLSTLSDRKGRSLSGVSTTVSGMGLGEEPAEFLAPGGSRLLHRRTKRFHTVAAGLASEARAAAESVRQESRELLPS</sequence>
<gene>
    <name evidence="7" type="ORF">FOL46_003883</name>
</gene>
<evidence type="ECO:0000256" key="4">
    <source>
        <dbReference type="ARBA" id="ARBA00023136"/>
    </source>
</evidence>
<feature type="transmembrane region" description="Helical" evidence="6">
    <location>
        <begin position="162"/>
        <end position="191"/>
    </location>
</feature>
<dbReference type="GO" id="GO:0005385">
    <property type="term" value="F:zinc ion transmembrane transporter activity"/>
    <property type="evidence" value="ECO:0007669"/>
    <property type="project" value="TreeGrafter"/>
</dbReference>
<feature type="transmembrane region" description="Helical" evidence="6">
    <location>
        <begin position="60"/>
        <end position="80"/>
    </location>
</feature>
<proteinExistence type="predicted"/>
<dbReference type="SUPFAM" id="SSF103481">
    <property type="entry name" value="Multidrug resistance efflux transporter EmrE"/>
    <property type="match status" value="1"/>
</dbReference>
<keyword evidence="3 6" id="KW-1133">Transmembrane helix</keyword>
<keyword evidence="4 6" id="KW-0472">Membrane</keyword>
<dbReference type="Proteomes" id="UP000572268">
    <property type="component" value="Unassembled WGS sequence"/>
</dbReference>
<dbReference type="InterPro" id="IPR003689">
    <property type="entry name" value="ZIP"/>
</dbReference>
<dbReference type="GO" id="GO:0016020">
    <property type="term" value="C:membrane"/>
    <property type="evidence" value="ECO:0007669"/>
    <property type="project" value="UniProtKB-SubCell"/>
</dbReference>
<dbReference type="Pfam" id="PF02535">
    <property type="entry name" value="Zip"/>
    <property type="match status" value="1"/>
</dbReference>
<feature type="region of interest" description="Disordered" evidence="5">
    <location>
        <begin position="616"/>
        <end position="641"/>
    </location>
</feature>
<feature type="transmembrane region" description="Helical" evidence="6">
    <location>
        <begin position="287"/>
        <end position="306"/>
    </location>
</feature>
<feature type="transmembrane region" description="Helical" evidence="6">
    <location>
        <begin position="491"/>
        <end position="513"/>
    </location>
</feature>
<feature type="transmembrane region" description="Helical" evidence="6">
    <location>
        <begin position="92"/>
        <end position="109"/>
    </location>
</feature>
<accession>A0A7J6M0P3</accession>
<dbReference type="AlphaFoldDB" id="A0A7J6M0P3"/>
<organism evidence="7 8">
    <name type="scientific">Perkinsus olseni</name>
    <name type="common">Perkinsus atlanticus</name>
    <dbReference type="NCBI Taxonomy" id="32597"/>
    <lineage>
        <taxon>Eukaryota</taxon>
        <taxon>Sar</taxon>
        <taxon>Alveolata</taxon>
        <taxon>Perkinsozoa</taxon>
        <taxon>Perkinsea</taxon>
        <taxon>Perkinsida</taxon>
        <taxon>Perkinsidae</taxon>
        <taxon>Perkinsus</taxon>
    </lineage>
</organism>
<evidence type="ECO:0008006" key="9">
    <source>
        <dbReference type="Google" id="ProtNLM"/>
    </source>
</evidence>
<protein>
    <recommendedName>
        <fullName evidence="9">Zinc transporter</fullName>
    </recommendedName>
</protein>
<feature type="transmembrane region" description="Helical" evidence="6">
    <location>
        <begin position="20"/>
        <end position="40"/>
    </location>
</feature>
<feature type="transmembrane region" description="Helical" evidence="6">
    <location>
        <begin position="461"/>
        <end position="479"/>
    </location>
</feature>
<comment type="subcellular location">
    <subcellularLocation>
        <location evidence="1">Membrane</location>
        <topology evidence="1">Multi-pass membrane protein</topology>
    </subcellularLocation>
</comment>
<evidence type="ECO:0000256" key="5">
    <source>
        <dbReference type="SAM" id="MobiDB-lite"/>
    </source>
</evidence>
<evidence type="ECO:0000256" key="3">
    <source>
        <dbReference type="ARBA" id="ARBA00022989"/>
    </source>
</evidence>
<dbReference type="EMBL" id="JABANN010000242">
    <property type="protein sequence ID" value="KAF4665113.1"/>
    <property type="molecule type" value="Genomic_DNA"/>
</dbReference>
<evidence type="ECO:0000256" key="1">
    <source>
        <dbReference type="ARBA" id="ARBA00004141"/>
    </source>
</evidence>
<feature type="transmembrane region" description="Helical" evidence="6">
    <location>
        <begin position="249"/>
        <end position="267"/>
    </location>
</feature>
<feature type="transmembrane region" description="Helical" evidence="6">
    <location>
        <begin position="121"/>
        <end position="141"/>
    </location>
</feature>
<name>A0A7J6M0P3_PEROL</name>
<dbReference type="PANTHER" id="PTHR11040">
    <property type="entry name" value="ZINC/IRON TRANSPORTER"/>
    <property type="match status" value="1"/>
</dbReference>
<evidence type="ECO:0000256" key="6">
    <source>
        <dbReference type="SAM" id="Phobius"/>
    </source>
</evidence>
<reference evidence="7 8" key="1">
    <citation type="submission" date="2020-04" db="EMBL/GenBank/DDBJ databases">
        <title>Perkinsus olseni comparative genomics.</title>
        <authorList>
            <person name="Bogema D.R."/>
        </authorList>
    </citation>
    <scope>NUCLEOTIDE SEQUENCE [LARGE SCALE GENOMIC DNA]</scope>
    <source>
        <strain evidence="7">ATCC PRA-31</strain>
    </source>
</reference>
<feature type="transmembrane region" description="Helical" evidence="6">
    <location>
        <begin position="525"/>
        <end position="543"/>
    </location>
</feature>
<dbReference type="PANTHER" id="PTHR11040:SF140">
    <property type="entry name" value="ZRT (ZRT), IRT- (IRT-) LIKE PROTEIN TRANSPORTER"/>
    <property type="match status" value="1"/>
</dbReference>
<comment type="caution">
    <text evidence="7">The sequence shown here is derived from an EMBL/GenBank/DDBJ whole genome shotgun (WGS) entry which is preliminary data.</text>
</comment>
<evidence type="ECO:0000313" key="7">
    <source>
        <dbReference type="EMBL" id="KAF4665113.1"/>
    </source>
</evidence>
<keyword evidence="2 6" id="KW-0812">Transmembrane</keyword>
<evidence type="ECO:0000313" key="8">
    <source>
        <dbReference type="Proteomes" id="UP000572268"/>
    </source>
</evidence>
<evidence type="ECO:0000256" key="2">
    <source>
        <dbReference type="ARBA" id="ARBA00022692"/>
    </source>
</evidence>
<feature type="transmembrane region" description="Helical" evidence="6">
    <location>
        <begin position="211"/>
        <end position="237"/>
    </location>
</feature>